<evidence type="ECO:0000313" key="2">
    <source>
        <dbReference type="EMBL" id="EMI55239.1"/>
    </source>
</evidence>
<dbReference type="EMBL" id="ANOH01000223">
    <property type="protein sequence ID" value="EMI55239.1"/>
    <property type="molecule type" value="Genomic_DNA"/>
</dbReference>
<organism evidence="2 3">
    <name type="scientific">Rhodopirellula sallentina SM41</name>
    <dbReference type="NCBI Taxonomy" id="1263870"/>
    <lineage>
        <taxon>Bacteria</taxon>
        <taxon>Pseudomonadati</taxon>
        <taxon>Planctomycetota</taxon>
        <taxon>Planctomycetia</taxon>
        <taxon>Pirellulales</taxon>
        <taxon>Pirellulaceae</taxon>
        <taxon>Rhodopirellula</taxon>
    </lineage>
</organism>
<dbReference type="AlphaFoldDB" id="M5U1V2"/>
<evidence type="ECO:0000313" key="3">
    <source>
        <dbReference type="Proteomes" id="UP000011885"/>
    </source>
</evidence>
<feature type="compositionally biased region" description="Basic and acidic residues" evidence="1">
    <location>
        <begin position="1"/>
        <end position="14"/>
    </location>
</feature>
<feature type="compositionally biased region" description="Basic and acidic residues" evidence="1">
    <location>
        <begin position="41"/>
        <end position="54"/>
    </location>
</feature>
<accession>M5U1V2</accession>
<comment type="caution">
    <text evidence="2">The sequence shown here is derived from an EMBL/GenBank/DDBJ whole genome shotgun (WGS) entry which is preliminary data.</text>
</comment>
<evidence type="ECO:0000256" key="1">
    <source>
        <dbReference type="SAM" id="MobiDB-lite"/>
    </source>
</evidence>
<dbReference type="Proteomes" id="UP000011885">
    <property type="component" value="Unassembled WGS sequence"/>
</dbReference>
<reference evidence="2 3" key="1">
    <citation type="journal article" date="2013" name="Mar. Genomics">
        <title>Expression of sulfatases in Rhodopirellula baltica and the diversity of sulfatases in the genus Rhodopirellula.</title>
        <authorList>
            <person name="Wegner C.E."/>
            <person name="Richter-Heitmann T."/>
            <person name="Klindworth A."/>
            <person name="Klockow C."/>
            <person name="Richter M."/>
            <person name="Achstetter T."/>
            <person name="Glockner F.O."/>
            <person name="Harder J."/>
        </authorList>
    </citation>
    <scope>NUCLEOTIDE SEQUENCE [LARGE SCALE GENOMIC DNA]</scope>
    <source>
        <strain evidence="2 3">SM41</strain>
    </source>
</reference>
<keyword evidence="3" id="KW-1185">Reference proteome</keyword>
<sequence length="54" mass="5951">MGAEDAGHGTDRSASESPSVTSTDAGHTMLWPEQPVFRTRNFRDPGFHFSKKSE</sequence>
<gene>
    <name evidence="2" type="ORF">RSSM_03273</name>
</gene>
<name>M5U1V2_9BACT</name>
<protein>
    <submittedName>
        <fullName evidence="2">Uncharacterized protein</fullName>
    </submittedName>
</protein>
<proteinExistence type="predicted"/>
<feature type="region of interest" description="Disordered" evidence="1">
    <location>
        <begin position="1"/>
        <end position="54"/>
    </location>
</feature>
<feature type="compositionally biased region" description="Polar residues" evidence="1">
    <location>
        <begin position="15"/>
        <end position="25"/>
    </location>
</feature>